<protein>
    <recommendedName>
        <fullName evidence="3">DUF2867 domain-containing protein</fullName>
    </recommendedName>
</protein>
<evidence type="ECO:0000313" key="2">
    <source>
        <dbReference type="Proteomes" id="UP000006512"/>
    </source>
</evidence>
<dbReference type="STRING" id="715226.ABI_01800"/>
<dbReference type="HOGENOM" id="CLU_1599345_0_0_5"/>
<gene>
    <name evidence="1" type="ORF">ABI_01800</name>
</gene>
<dbReference type="Proteomes" id="UP000006512">
    <property type="component" value="Unassembled WGS sequence"/>
</dbReference>
<dbReference type="eggNOG" id="ENOG5032U96">
    <property type="taxonomic scope" value="Bacteria"/>
</dbReference>
<evidence type="ECO:0000313" key="1">
    <source>
        <dbReference type="EMBL" id="EGF91750.1"/>
    </source>
</evidence>
<evidence type="ECO:0008006" key="3">
    <source>
        <dbReference type="Google" id="ProtNLM"/>
    </source>
</evidence>
<name>F4QIB2_9CAUL</name>
<keyword evidence="2" id="KW-1185">Reference proteome</keyword>
<reference evidence="2" key="1">
    <citation type="submission" date="2011-03" db="EMBL/GenBank/DDBJ databases">
        <title>Draft genome sequence of Brevundimonas diminuta.</title>
        <authorList>
            <person name="Brown P.J.B."/>
            <person name="Buechlein A."/>
            <person name="Hemmerich C."/>
            <person name="Brun Y.V."/>
        </authorList>
    </citation>
    <scope>NUCLEOTIDE SEQUENCE [LARGE SCALE GENOMIC DNA]</scope>
    <source>
        <strain evidence="2">C19</strain>
    </source>
</reference>
<accession>F4QIB2</accession>
<sequence>MPVIIAQPLPEKSFLSAYRERKAYTDAYSLELPFEVTLAEYIEAFYTTWLFKLERVVLATLVARPSSERQAAELALGDGRRFAAWTVEARETDQILMCDFLCKTRSWLMCDGKRLWFGSAIVPKAVHSNGEAYLGIGFHLLIPLHRLYSKALLRAAARKLIRSHES</sequence>
<dbReference type="RefSeq" id="WP_006270913.1">
    <property type="nucleotide sequence ID" value="NZ_GL883077.1"/>
</dbReference>
<organism evidence="1 2">
    <name type="scientific">Asticcacaulis biprosthecium C19</name>
    <dbReference type="NCBI Taxonomy" id="715226"/>
    <lineage>
        <taxon>Bacteria</taxon>
        <taxon>Pseudomonadati</taxon>
        <taxon>Pseudomonadota</taxon>
        <taxon>Alphaproteobacteria</taxon>
        <taxon>Caulobacterales</taxon>
        <taxon>Caulobacteraceae</taxon>
        <taxon>Asticcacaulis</taxon>
    </lineage>
</organism>
<proteinExistence type="predicted"/>
<dbReference type="OrthoDB" id="7406076at2"/>
<dbReference type="AlphaFoldDB" id="F4QIB2"/>
<dbReference type="EMBL" id="GL883077">
    <property type="protein sequence ID" value="EGF91750.1"/>
    <property type="molecule type" value="Genomic_DNA"/>
</dbReference>